<proteinExistence type="predicted"/>
<dbReference type="InterPro" id="IPR038718">
    <property type="entry name" value="SNF2-like_sf"/>
</dbReference>
<dbReference type="InterPro" id="IPR050496">
    <property type="entry name" value="SNF2_RAD54_helicase_repair"/>
</dbReference>
<dbReference type="PANTHER" id="PTHR45629">
    <property type="entry name" value="SNF2/RAD54 FAMILY MEMBER"/>
    <property type="match status" value="1"/>
</dbReference>
<protein>
    <recommendedName>
        <fullName evidence="3">Helicase ATP-binding domain-containing protein</fullName>
    </recommendedName>
</protein>
<name>A0A370C591_ASPNG</name>
<feature type="domain" description="Helicase ATP-binding" evidence="3">
    <location>
        <begin position="68"/>
        <end position="239"/>
    </location>
</feature>
<dbReference type="AlphaFoldDB" id="A0A370C591"/>
<sequence length="247" mass="28072">MGAWSVICARKLVRSSSSMELLSFAQQTRYEPVCCLPAPLPVIYLCRPLLITLLVIWQGPAVWRLWRIWCAQVTKGAILADAVGLGKTIEFIAFILTVARDKRKKLQAGEKFTTKPTLIVVPPHLLDQWSSELRKLSNKLDTGSSLYVKNKLTKKHPMFQPDFDGRYSMVLTTYNTLEKRHGLSAVSEWHKNKYSEKYKPTESIRSDFPHSLGGCFDLVICDEAHYLRNRTSGNTAGLSELHIVYDQ</sequence>
<gene>
    <name evidence="4" type="ORF">M747DRAFT_315082</name>
</gene>
<evidence type="ECO:0000256" key="2">
    <source>
        <dbReference type="ARBA" id="ARBA00022840"/>
    </source>
</evidence>
<dbReference type="SUPFAM" id="SSF52540">
    <property type="entry name" value="P-loop containing nucleoside triphosphate hydrolases"/>
    <property type="match status" value="1"/>
</dbReference>
<reference evidence="4 5" key="1">
    <citation type="submission" date="2018-07" db="EMBL/GenBank/DDBJ databases">
        <title>Section-level genome sequencing of Aspergillus section Nigri to investigate inter- and intra-species variation.</title>
        <authorList>
            <consortium name="DOE Joint Genome Institute"/>
            <person name="Vesth T.C."/>
            <person name="Nybo J.L."/>
            <person name="Theobald S."/>
            <person name="Frisvad J.C."/>
            <person name="Larsen T.O."/>
            <person name="Nielsen K.F."/>
            <person name="Hoof J.B."/>
            <person name="Brandl J."/>
            <person name="Salamov A."/>
            <person name="Riley R."/>
            <person name="Gladden J.M."/>
            <person name="Phatale P."/>
            <person name="Nielsen M.T."/>
            <person name="Lyhne E.K."/>
            <person name="Kogle M.E."/>
            <person name="Strasser K."/>
            <person name="McDonnell E."/>
            <person name="Barry K."/>
            <person name="Clum A."/>
            <person name="Chen C."/>
            <person name="Nolan M."/>
            <person name="Sandor L."/>
            <person name="Kuo A."/>
            <person name="Lipzen A."/>
            <person name="Hainaut M."/>
            <person name="Drula E."/>
            <person name="Tsang A."/>
            <person name="Magnuson J.K."/>
            <person name="Henrissat B."/>
            <person name="Wiebenga A."/>
            <person name="Simmons B.A."/>
            <person name="Makela M.R."/>
            <person name="De vries R.P."/>
            <person name="Grigoriev I.V."/>
            <person name="Mortensen U.H."/>
            <person name="Baker S.E."/>
            <person name="Andersen M.R."/>
        </authorList>
    </citation>
    <scope>NUCLEOTIDE SEQUENCE [LARGE SCALE GENOMIC DNA]</scope>
    <source>
        <strain evidence="4 5">ATCC 13496</strain>
    </source>
</reference>
<accession>A0A370C591</accession>
<keyword evidence="1" id="KW-0547">Nucleotide-binding</keyword>
<evidence type="ECO:0000313" key="4">
    <source>
        <dbReference type="EMBL" id="RDH20591.1"/>
    </source>
</evidence>
<dbReference type="EMBL" id="KZ851914">
    <property type="protein sequence ID" value="RDH20591.1"/>
    <property type="molecule type" value="Genomic_DNA"/>
</dbReference>
<evidence type="ECO:0000313" key="5">
    <source>
        <dbReference type="Proteomes" id="UP000253845"/>
    </source>
</evidence>
<dbReference type="Gene3D" id="3.40.50.10810">
    <property type="entry name" value="Tandem AAA-ATPase domain"/>
    <property type="match status" value="1"/>
</dbReference>
<dbReference type="GO" id="GO:0005524">
    <property type="term" value="F:ATP binding"/>
    <property type="evidence" value="ECO:0007669"/>
    <property type="project" value="InterPro"/>
</dbReference>
<evidence type="ECO:0000256" key="1">
    <source>
        <dbReference type="ARBA" id="ARBA00022741"/>
    </source>
</evidence>
<dbReference type="VEuPathDB" id="FungiDB:M747DRAFT_315082"/>
<dbReference type="SMART" id="SM00487">
    <property type="entry name" value="DEXDc"/>
    <property type="match status" value="1"/>
</dbReference>
<dbReference type="PROSITE" id="PS51192">
    <property type="entry name" value="HELICASE_ATP_BIND_1"/>
    <property type="match status" value="1"/>
</dbReference>
<dbReference type="PANTHER" id="PTHR45629:SF7">
    <property type="entry name" value="DNA EXCISION REPAIR PROTEIN ERCC-6-RELATED"/>
    <property type="match status" value="1"/>
</dbReference>
<dbReference type="InterPro" id="IPR027417">
    <property type="entry name" value="P-loop_NTPase"/>
</dbReference>
<dbReference type="Proteomes" id="UP000253845">
    <property type="component" value="Unassembled WGS sequence"/>
</dbReference>
<organism evidence="4 5">
    <name type="scientific">Aspergillus niger ATCC 13496</name>
    <dbReference type="NCBI Taxonomy" id="1353008"/>
    <lineage>
        <taxon>Eukaryota</taxon>
        <taxon>Fungi</taxon>
        <taxon>Dikarya</taxon>
        <taxon>Ascomycota</taxon>
        <taxon>Pezizomycotina</taxon>
        <taxon>Eurotiomycetes</taxon>
        <taxon>Eurotiomycetidae</taxon>
        <taxon>Eurotiales</taxon>
        <taxon>Aspergillaceae</taxon>
        <taxon>Aspergillus</taxon>
        <taxon>Aspergillus subgen. Circumdati</taxon>
    </lineage>
</organism>
<keyword evidence="2" id="KW-0067">ATP-binding</keyword>
<dbReference type="InterPro" id="IPR014001">
    <property type="entry name" value="Helicase_ATP-bd"/>
</dbReference>
<dbReference type="Pfam" id="PF00176">
    <property type="entry name" value="SNF2-rel_dom"/>
    <property type="match status" value="1"/>
</dbReference>
<evidence type="ECO:0000259" key="3">
    <source>
        <dbReference type="PROSITE" id="PS51192"/>
    </source>
</evidence>
<dbReference type="InterPro" id="IPR000330">
    <property type="entry name" value="SNF2_N"/>
</dbReference>